<evidence type="ECO:0000313" key="3">
    <source>
        <dbReference type="EMBL" id="CAE0536808.1"/>
    </source>
</evidence>
<accession>A0A7S3W4Y5</accession>
<evidence type="ECO:0000256" key="2">
    <source>
        <dbReference type="SAM" id="MobiDB-lite"/>
    </source>
</evidence>
<dbReference type="EMBL" id="HBIQ01023852">
    <property type="protein sequence ID" value="CAE0536808.1"/>
    <property type="molecule type" value="Transcribed_RNA"/>
</dbReference>
<feature type="coiled-coil region" evidence="1">
    <location>
        <begin position="162"/>
        <end position="225"/>
    </location>
</feature>
<feature type="region of interest" description="Disordered" evidence="2">
    <location>
        <begin position="1"/>
        <end position="39"/>
    </location>
</feature>
<organism evidence="3">
    <name type="scientific">Strombidinopsis acuminata</name>
    <dbReference type="NCBI Taxonomy" id="141414"/>
    <lineage>
        <taxon>Eukaryota</taxon>
        <taxon>Sar</taxon>
        <taxon>Alveolata</taxon>
        <taxon>Ciliophora</taxon>
        <taxon>Intramacronucleata</taxon>
        <taxon>Spirotrichea</taxon>
        <taxon>Choreotrichia</taxon>
        <taxon>Choreotrichida</taxon>
        <taxon>Strombidinopsidae</taxon>
        <taxon>Strombidinopsis</taxon>
    </lineage>
</organism>
<gene>
    <name evidence="3" type="ORF">SACU0126_LOCUS7874</name>
</gene>
<name>A0A7S3W4Y5_9SPIT</name>
<proteinExistence type="predicted"/>
<feature type="compositionally biased region" description="Polar residues" evidence="2">
    <location>
        <begin position="8"/>
        <end position="24"/>
    </location>
</feature>
<reference evidence="3" key="1">
    <citation type="submission" date="2021-01" db="EMBL/GenBank/DDBJ databases">
        <authorList>
            <person name="Corre E."/>
            <person name="Pelletier E."/>
            <person name="Niang G."/>
            <person name="Scheremetjew M."/>
            <person name="Finn R."/>
            <person name="Kale V."/>
            <person name="Holt S."/>
            <person name="Cochrane G."/>
            <person name="Meng A."/>
            <person name="Brown T."/>
            <person name="Cohen L."/>
        </authorList>
    </citation>
    <scope>NUCLEOTIDE SEQUENCE</scope>
    <source>
        <strain evidence="3">SPMC142</strain>
    </source>
</reference>
<feature type="coiled-coil region" evidence="1">
    <location>
        <begin position="40"/>
        <end position="67"/>
    </location>
</feature>
<dbReference type="AlphaFoldDB" id="A0A7S3W4Y5"/>
<evidence type="ECO:0000256" key="1">
    <source>
        <dbReference type="SAM" id="Coils"/>
    </source>
</evidence>
<protein>
    <recommendedName>
        <fullName evidence="4">Trichohyalin-plectin-homology domain-containing protein</fullName>
    </recommendedName>
</protein>
<sequence>MEKDEVQTALTMASTTNSVGSTSEAYEEEDQSLTPTGTDIKRLQKVKAEQERRLKLLNARVDRLNAQERRVWKDVTSTQHMSLQEQENLWRRQAQEAERSRLEREQHMHRQALRERAQRIRARQLEGQDMQRMTKFEEKKHVAERGREESRRLAAMLEAGKEQDRQRKLMMAEARREQLRQQRLRKEQEEARRERARKDLCAQTFVALQEEMQHIEFEIAAAEHEELSAVSRLQHSQRVSVAATQLYHETSVSRR</sequence>
<keyword evidence="1" id="KW-0175">Coiled coil</keyword>
<evidence type="ECO:0008006" key="4">
    <source>
        <dbReference type="Google" id="ProtNLM"/>
    </source>
</evidence>